<dbReference type="Proteomes" id="UP000037558">
    <property type="component" value="Unassembled WGS sequence"/>
</dbReference>
<dbReference type="EMBL" id="LILC01000002">
    <property type="protein sequence ID" value="KOO50647.1"/>
    <property type="molecule type" value="Genomic_DNA"/>
</dbReference>
<organism evidence="1 2">
    <name type="scientific">Priestia koreensis</name>
    <dbReference type="NCBI Taxonomy" id="284581"/>
    <lineage>
        <taxon>Bacteria</taxon>
        <taxon>Bacillati</taxon>
        <taxon>Bacillota</taxon>
        <taxon>Bacilli</taxon>
        <taxon>Bacillales</taxon>
        <taxon>Bacillaceae</taxon>
        <taxon>Priestia</taxon>
    </lineage>
</organism>
<accession>A0A0M0LIB6</accession>
<evidence type="ECO:0000313" key="2">
    <source>
        <dbReference type="Proteomes" id="UP000037558"/>
    </source>
</evidence>
<comment type="caution">
    <text evidence="1">The sequence shown here is derived from an EMBL/GenBank/DDBJ whole genome shotgun (WGS) entry which is preliminary data.</text>
</comment>
<keyword evidence="2" id="KW-1185">Reference proteome</keyword>
<protein>
    <submittedName>
        <fullName evidence="1">Uncharacterized protein</fullName>
    </submittedName>
</protein>
<evidence type="ECO:0000313" key="1">
    <source>
        <dbReference type="EMBL" id="KOO50647.1"/>
    </source>
</evidence>
<dbReference type="AlphaFoldDB" id="A0A0M0LIB6"/>
<reference evidence="2" key="1">
    <citation type="submission" date="2015-08" db="EMBL/GenBank/DDBJ databases">
        <title>Fjat-14210 dsm16467.</title>
        <authorList>
            <person name="Liu B."/>
            <person name="Wang J."/>
            <person name="Zhu Y."/>
            <person name="Liu G."/>
            <person name="Chen Q."/>
            <person name="Chen Z."/>
            <person name="Lan J."/>
            <person name="Che J."/>
            <person name="Ge C."/>
            <person name="Shi H."/>
            <person name="Pan Z."/>
            <person name="Liu X."/>
        </authorList>
    </citation>
    <scope>NUCLEOTIDE SEQUENCE [LARGE SCALE GENOMIC DNA]</scope>
    <source>
        <strain evidence="2">DSM 16467</strain>
    </source>
</reference>
<sequence length="83" mass="9935">MKKKFVKKDEVLSLLDDLFQQIEAVERHIPLQINEHRYATEQHFQEKANHISHCLYDLNKVTDETSEPEGYVWEAKRLLLRTV</sequence>
<proteinExistence type="predicted"/>
<dbReference type="RefSeq" id="WP_053399812.1">
    <property type="nucleotide sequence ID" value="NZ_LILC01000002.1"/>
</dbReference>
<dbReference type="PATRIC" id="fig|284581.3.peg.782"/>
<gene>
    <name evidence="1" type="ORF">AMD01_02560</name>
</gene>
<name>A0A0M0LIB6_9BACI</name>